<dbReference type="GO" id="GO:0008270">
    <property type="term" value="F:zinc ion binding"/>
    <property type="evidence" value="ECO:0007669"/>
    <property type="project" value="UniProtKB-KW"/>
</dbReference>
<keyword evidence="7" id="KW-0808">Transferase</keyword>
<organism evidence="7 8">
    <name type="scientific">Mytilus edulis</name>
    <name type="common">Blue mussel</name>
    <dbReference type="NCBI Taxonomy" id="6550"/>
    <lineage>
        <taxon>Eukaryota</taxon>
        <taxon>Metazoa</taxon>
        <taxon>Spiralia</taxon>
        <taxon>Lophotrochozoa</taxon>
        <taxon>Mollusca</taxon>
        <taxon>Bivalvia</taxon>
        <taxon>Autobranchia</taxon>
        <taxon>Pteriomorphia</taxon>
        <taxon>Mytilida</taxon>
        <taxon>Mytiloidea</taxon>
        <taxon>Mytilidae</taxon>
        <taxon>Mytilinae</taxon>
        <taxon>Mytilus</taxon>
    </lineage>
</organism>
<dbReference type="AlphaFoldDB" id="A0A8S3R1S2"/>
<dbReference type="SMART" id="SM00336">
    <property type="entry name" value="BBOX"/>
    <property type="match status" value="2"/>
</dbReference>
<dbReference type="SUPFAM" id="SSF57850">
    <property type="entry name" value="RING/U-box"/>
    <property type="match status" value="1"/>
</dbReference>
<dbReference type="PROSITE" id="PS00518">
    <property type="entry name" value="ZF_RING_1"/>
    <property type="match status" value="1"/>
</dbReference>
<evidence type="ECO:0000313" key="8">
    <source>
        <dbReference type="Proteomes" id="UP000683360"/>
    </source>
</evidence>
<keyword evidence="7" id="KW-0012">Acyltransferase</keyword>
<dbReference type="EMBL" id="CAJPWZ010000809">
    <property type="protein sequence ID" value="CAG2200986.1"/>
    <property type="molecule type" value="Genomic_DNA"/>
</dbReference>
<dbReference type="InterPro" id="IPR000315">
    <property type="entry name" value="Znf_B-box"/>
</dbReference>
<dbReference type="Pfam" id="PF13445">
    <property type="entry name" value="zf-RING_UBOX"/>
    <property type="match status" value="1"/>
</dbReference>
<protein>
    <submittedName>
        <fullName evidence="7">TRIM56</fullName>
        <ecNumber evidence="7">2.3.2.27</ecNumber>
    </submittedName>
</protein>
<dbReference type="SMART" id="SM00184">
    <property type="entry name" value="RING"/>
    <property type="match status" value="1"/>
</dbReference>
<dbReference type="Gene3D" id="3.30.160.60">
    <property type="entry name" value="Classic Zinc Finger"/>
    <property type="match status" value="1"/>
</dbReference>
<dbReference type="CDD" id="cd19757">
    <property type="entry name" value="Bbox1"/>
    <property type="match status" value="1"/>
</dbReference>
<dbReference type="PROSITE" id="PS50089">
    <property type="entry name" value="ZF_RING_2"/>
    <property type="match status" value="1"/>
</dbReference>
<evidence type="ECO:0000256" key="2">
    <source>
        <dbReference type="ARBA" id="ARBA00022771"/>
    </source>
</evidence>
<evidence type="ECO:0000259" key="5">
    <source>
        <dbReference type="PROSITE" id="PS50089"/>
    </source>
</evidence>
<keyword evidence="1" id="KW-0479">Metal-binding</keyword>
<gene>
    <name evidence="7" type="ORF">MEDL_15619</name>
</gene>
<dbReference type="InterPro" id="IPR001841">
    <property type="entry name" value="Znf_RING"/>
</dbReference>
<dbReference type="InterPro" id="IPR017907">
    <property type="entry name" value="Znf_RING_CS"/>
</dbReference>
<feature type="domain" description="B box-type" evidence="6">
    <location>
        <begin position="145"/>
        <end position="185"/>
    </location>
</feature>
<keyword evidence="8" id="KW-1185">Reference proteome</keyword>
<name>A0A8S3R1S2_MYTED</name>
<evidence type="ECO:0000256" key="3">
    <source>
        <dbReference type="ARBA" id="ARBA00022833"/>
    </source>
</evidence>
<keyword evidence="2 4" id="KW-0863">Zinc-finger</keyword>
<comment type="caution">
    <text evidence="7">The sequence shown here is derived from an EMBL/GenBank/DDBJ whole genome shotgun (WGS) entry which is preliminary data.</text>
</comment>
<dbReference type="Pfam" id="PF00643">
    <property type="entry name" value="zf-B_box"/>
    <property type="match status" value="1"/>
</dbReference>
<sequence>MAEADIKTIESDSKCRICLSFYTEPRLLSCYHTFCTPCLAKLEVQDKNIACPLCRMKTCLPENSVNTLQLYPFQLKGSNEERNPLDICGLCTDDNIAVAKCEDCTVYLCLNCRDYHGKLKTSKNHVIESFEQSKLEQIIGKSLDDVREECKDHKKDTTLFCKPCNLWLCSDCSEKSHRRHKVQNLAMLIQSKKKMLLNRTTSLKSRISVLGNVVELIKQEENRYYKHCNIVKTNVKVHAEYDFVNKSPDKKFWREFPAIGKHLDNVLKKPENALQSLHRTRYVWGEYNEAKIEELFGKVTSKTSIGTVIRPVYPSFALPEILYKANKLSSFKLLKNDAIDMLPAEDGTVLILTEKLLSKYNYEGKLCSSYCPPANIYRVLKNSRNELLFWGNNQCAMKQRSTTYEECFRVSFKTGLAGSLIHNGNLLVYNTEDNLIYEVSDQDGIQNKIRIVDPENKLQSPTQFIKHALELNKLKRTSILL</sequence>
<feature type="domain" description="RING-type" evidence="5">
    <location>
        <begin position="15"/>
        <end position="55"/>
    </location>
</feature>
<dbReference type="InterPro" id="IPR013083">
    <property type="entry name" value="Znf_RING/FYVE/PHD"/>
</dbReference>
<dbReference type="GO" id="GO:0061630">
    <property type="term" value="F:ubiquitin protein ligase activity"/>
    <property type="evidence" value="ECO:0007669"/>
    <property type="project" value="UniProtKB-EC"/>
</dbReference>
<dbReference type="OrthoDB" id="6118444at2759"/>
<dbReference type="Gene3D" id="3.30.40.10">
    <property type="entry name" value="Zinc/RING finger domain, C3HC4 (zinc finger)"/>
    <property type="match status" value="1"/>
</dbReference>
<dbReference type="PANTHER" id="PTHR25462">
    <property type="entry name" value="BONUS, ISOFORM C-RELATED"/>
    <property type="match status" value="1"/>
</dbReference>
<accession>A0A8S3R1S2</accession>
<dbReference type="PROSITE" id="PS50119">
    <property type="entry name" value="ZF_BBOX"/>
    <property type="match status" value="1"/>
</dbReference>
<evidence type="ECO:0000259" key="6">
    <source>
        <dbReference type="PROSITE" id="PS50119"/>
    </source>
</evidence>
<dbReference type="InterPro" id="IPR047153">
    <property type="entry name" value="TRIM45/56/19-like"/>
</dbReference>
<evidence type="ECO:0000256" key="4">
    <source>
        <dbReference type="PROSITE-ProRule" id="PRU00024"/>
    </source>
</evidence>
<keyword evidence="3" id="KW-0862">Zinc</keyword>
<dbReference type="Proteomes" id="UP000683360">
    <property type="component" value="Unassembled WGS sequence"/>
</dbReference>
<dbReference type="SUPFAM" id="SSF57845">
    <property type="entry name" value="B-box zinc-binding domain"/>
    <property type="match status" value="1"/>
</dbReference>
<proteinExistence type="predicted"/>
<evidence type="ECO:0000256" key="1">
    <source>
        <dbReference type="ARBA" id="ARBA00022723"/>
    </source>
</evidence>
<reference evidence="7" key="1">
    <citation type="submission" date="2021-03" db="EMBL/GenBank/DDBJ databases">
        <authorList>
            <person name="Bekaert M."/>
        </authorList>
    </citation>
    <scope>NUCLEOTIDE SEQUENCE</scope>
</reference>
<evidence type="ECO:0000313" key="7">
    <source>
        <dbReference type="EMBL" id="CAG2200986.1"/>
    </source>
</evidence>
<dbReference type="PANTHER" id="PTHR25462:SF296">
    <property type="entry name" value="MEIOTIC P26, ISOFORM F"/>
    <property type="match status" value="1"/>
</dbReference>
<dbReference type="EC" id="2.3.2.27" evidence="7"/>
<dbReference type="InterPro" id="IPR027370">
    <property type="entry name" value="Znf-RING_euk"/>
</dbReference>